<evidence type="ECO:0000313" key="2">
    <source>
        <dbReference type="Proteomes" id="UP000292052"/>
    </source>
</evidence>
<evidence type="ECO:0000313" key="1">
    <source>
        <dbReference type="EMBL" id="RZC38346.1"/>
    </source>
</evidence>
<comment type="caution">
    <text evidence="1">The sequence shown here is derived from an EMBL/GenBank/DDBJ whole genome shotgun (WGS) entry which is preliminary data.</text>
</comment>
<gene>
    <name evidence="1" type="ORF">BDFB_008996</name>
</gene>
<dbReference type="SUPFAM" id="SSF48403">
    <property type="entry name" value="Ankyrin repeat"/>
    <property type="match status" value="1"/>
</dbReference>
<dbReference type="Proteomes" id="UP000292052">
    <property type="component" value="Unassembled WGS sequence"/>
</dbReference>
<sequence>NTPGHGIEYEVHIPAYFALKLNTNKDVEDFTMRSNQHNFGNLDDVLIDIRLKNGRKHHFAFQLKHKEAKNNKKLLPTNFAEKGDFNLAKYCESKREVTDFKMVNLPYRDHFFNVSFFDESSGLNGVYKFVDNSADFKRFFPRFSLFVRQKDSRNVEDNIINIFVNEYKADAHTAANYINFFRKWHKGEFTNNKLDKRVLNVLLVDLLLSPFVINCNAKVELVDANIRLFDVTVVEGTKDNLIRKFGTNVTLDGDDSQLLQLGKEYKIVDRFATALTTNKKQKIFNYVLSNPFFVEFYLISENLISRAVQLSQIIKMKPVLVGPNINPARFSHLKVFQNLEDLQQVDEDFFRKIANEFKISIQGRRAVSLQQLEEVAKLVGVEQLLQENFAVGEVSEELPKTYITRTVSAVYLNTEKVLDHSARTNDVLIINCNGKFGLIKHLVLRKGLNTAEIHQFDDGHYQEVILLENDCSKSQFDEICTKTRRNVHLVQLINEQSLLLVISSNNTLDSEELKIEGPPVEESDIYSYFNHPINFVCAQPGMGKSTLFKYLKNECPSRFWTVAVDLKEHNSFFKQKLRGVQILNHFLGESDRDRFTGEVKRVFAERKMLSFFFDGLDEVDCTSVDNVLDCVQELASMAIKLEQYEIPALQSCLGTDIDELCLPLPKDDGFLDTIKQRGDELGVITKFDDANRPVFDHETYAEFFACKWLYKNLKMAKMLQNCLFSEKYQNLKLILDILLAEDSPLHLAVIYKDLGQFERHLRGNVERDKGGRTPLHLACSYGTRYPPLKADKSWYRFDNDDIDPQKEEIQRKILTDLMKFDPYNEDALFKWTALEYALASQCLLAIEVIMQYRHRSTELYIDEAEKFLLCGQLDDMYKDRSHLTVAYYSSKFGFSNMLRIIADSRIFRNIFDDTHSLLIHLAVSGNHRVIVELLLEAQMKMG</sequence>
<accession>A0A482W008</accession>
<dbReference type="AlphaFoldDB" id="A0A482W008"/>
<protein>
    <submittedName>
        <fullName evidence="1">Uncharacterized protein</fullName>
    </submittedName>
</protein>
<name>A0A482W008_ASBVE</name>
<dbReference type="OrthoDB" id="6693298at2759"/>
<dbReference type="EMBL" id="QDEB01044169">
    <property type="protein sequence ID" value="RZC38346.1"/>
    <property type="molecule type" value="Genomic_DNA"/>
</dbReference>
<proteinExistence type="predicted"/>
<dbReference type="InterPro" id="IPR036770">
    <property type="entry name" value="Ankyrin_rpt-contain_sf"/>
</dbReference>
<keyword evidence="2" id="KW-1185">Reference proteome</keyword>
<organism evidence="1 2">
    <name type="scientific">Asbolus verrucosus</name>
    <name type="common">Desert ironclad beetle</name>
    <dbReference type="NCBI Taxonomy" id="1661398"/>
    <lineage>
        <taxon>Eukaryota</taxon>
        <taxon>Metazoa</taxon>
        <taxon>Ecdysozoa</taxon>
        <taxon>Arthropoda</taxon>
        <taxon>Hexapoda</taxon>
        <taxon>Insecta</taxon>
        <taxon>Pterygota</taxon>
        <taxon>Neoptera</taxon>
        <taxon>Endopterygota</taxon>
        <taxon>Coleoptera</taxon>
        <taxon>Polyphaga</taxon>
        <taxon>Cucujiformia</taxon>
        <taxon>Tenebrionidae</taxon>
        <taxon>Pimeliinae</taxon>
        <taxon>Asbolus</taxon>
    </lineage>
</organism>
<dbReference type="Gene3D" id="1.25.40.20">
    <property type="entry name" value="Ankyrin repeat-containing domain"/>
    <property type="match status" value="1"/>
</dbReference>
<reference evidence="1 2" key="1">
    <citation type="submission" date="2017-03" db="EMBL/GenBank/DDBJ databases">
        <title>Genome of the blue death feigning beetle - Asbolus verrucosus.</title>
        <authorList>
            <person name="Rider S.D."/>
        </authorList>
    </citation>
    <scope>NUCLEOTIDE SEQUENCE [LARGE SCALE GENOMIC DNA]</scope>
    <source>
        <strain evidence="1">Butters</strain>
        <tissue evidence="1">Head and leg muscle</tissue>
    </source>
</reference>
<feature type="non-terminal residue" evidence="1">
    <location>
        <position position="1"/>
    </location>
</feature>